<organism evidence="3 4">
    <name type="scientific">Streptomyces mobaraensis (strain ATCC 29032 / DSM 40847 / JCM 4168 / NBRC 13819 / NCIMB 11159 / IPCR 16-22)</name>
    <dbReference type="NCBI Taxonomy" id="1223523"/>
    <lineage>
        <taxon>Bacteria</taxon>
        <taxon>Bacillati</taxon>
        <taxon>Actinomycetota</taxon>
        <taxon>Actinomycetes</taxon>
        <taxon>Kitasatosporales</taxon>
        <taxon>Streptomycetaceae</taxon>
        <taxon>Streptomyces</taxon>
    </lineage>
</organism>
<keyword evidence="1" id="KW-1133">Transmembrane helix</keyword>
<dbReference type="AlphaFoldDB" id="M3C9P8"/>
<evidence type="ECO:0000313" key="4">
    <source>
        <dbReference type="Proteomes" id="UP000011740"/>
    </source>
</evidence>
<evidence type="ECO:0000313" key="3">
    <source>
        <dbReference type="EMBL" id="EMF00701.1"/>
    </source>
</evidence>
<dbReference type="PATRIC" id="fig|1223523.3.peg.2068"/>
<name>M3C9P8_STRM1</name>
<keyword evidence="2" id="KW-0732">Signal</keyword>
<feature type="transmembrane region" description="Helical" evidence="1">
    <location>
        <begin position="106"/>
        <end position="132"/>
    </location>
</feature>
<dbReference type="STRING" id="1223523.H340_10100"/>
<accession>M3C9P8</accession>
<proteinExistence type="predicted"/>
<feature type="signal peptide" evidence="2">
    <location>
        <begin position="1"/>
        <end position="42"/>
    </location>
</feature>
<keyword evidence="1" id="KW-0472">Membrane</keyword>
<reference evidence="3 4" key="1">
    <citation type="journal article" date="2013" name="Genome Announc.">
        <title>Whole-Genome Shotgun Assembly and Analysis of the Genome of Streptomyces mobaraensis DSM 40847, a Strain for Industrial Production of Microbial Transglutaminase.</title>
        <authorList>
            <person name="Yang H."/>
            <person name="He T."/>
            <person name="Wu W."/>
            <person name="Zhu W."/>
            <person name="Lu B."/>
            <person name="Sun W."/>
        </authorList>
    </citation>
    <scope>NUCLEOTIDE SEQUENCE [LARGE SCALE GENOMIC DNA]</scope>
    <source>
        <strain evidence="3 4">DSM 40847</strain>
    </source>
</reference>
<feature type="chain" id="PRO_5004031833" description="Integral membrane protein" evidence="2">
    <location>
        <begin position="43"/>
        <end position="141"/>
    </location>
</feature>
<dbReference type="Proteomes" id="UP000011740">
    <property type="component" value="Unassembled WGS sequence"/>
</dbReference>
<keyword evidence="1" id="KW-0812">Transmembrane</keyword>
<sequence length="141" mass="15220">MGASMKSEQRHGKRYRGRLARRMSAVVALALGTALLATPATAAGSRPEARTVQQVRTVTAAGPAAAAEAGARTEAAPVTRVQRADAGDQVLAKEKKKKKKGFFKKLGIALLVILIVVIILVIVAIWLIIHFVRKAFRRRRS</sequence>
<evidence type="ECO:0008006" key="5">
    <source>
        <dbReference type="Google" id="ProtNLM"/>
    </source>
</evidence>
<evidence type="ECO:0000256" key="2">
    <source>
        <dbReference type="SAM" id="SignalP"/>
    </source>
</evidence>
<protein>
    <recommendedName>
        <fullName evidence="5">Integral membrane protein</fullName>
    </recommendedName>
</protein>
<dbReference type="EMBL" id="AORZ01000022">
    <property type="protein sequence ID" value="EMF00701.1"/>
    <property type="molecule type" value="Genomic_DNA"/>
</dbReference>
<gene>
    <name evidence="3" type="ORF">H340_10100</name>
</gene>
<evidence type="ECO:0000256" key="1">
    <source>
        <dbReference type="SAM" id="Phobius"/>
    </source>
</evidence>
<comment type="caution">
    <text evidence="3">The sequence shown here is derived from an EMBL/GenBank/DDBJ whole genome shotgun (WGS) entry which is preliminary data.</text>
</comment>